<evidence type="ECO:0000256" key="4">
    <source>
        <dbReference type="ARBA" id="ARBA00022737"/>
    </source>
</evidence>
<evidence type="ECO:0000313" key="6">
    <source>
        <dbReference type="Proteomes" id="UP000001396"/>
    </source>
</evidence>
<protein>
    <submittedName>
        <fullName evidence="5">Uncharacterized protein</fullName>
    </submittedName>
</protein>
<keyword evidence="3" id="KW-0808">Transferase</keyword>
<proteinExistence type="inferred from homology"/>
<dbReference type="GO" id="GO:0005737">
    <property type="term" value="C:cytoplasm"/>
    <property type="evidence" value="ECO:0007669"/>
    <property type="project" value="TreeGrafter"/>
</dbReference>
<dbReference type="OMA" id="CCNTEQR"/>
<dbReference type="Gene3D" id="1.25.40.120">
    <property type="entry name" value="Protein prenylyltransferase"/>
    <property type="match status" value="1"/>
</dbReference>
<dbReference type="Proteomes" id="UP000001396">
    <property type="component" value="Unassembled WGS sequence"/>
</dbReference>
<dbReference type="FunCoup" id="D3AVI7">
    <property type="interactions" value="130"/>
</dbReference>
<evidence type="ECO:0000256" key="3">
    <source>
        <dbReference type="ARBA" id="ARBA00022679"/>
    </source>
</evidence>
<dbReference type="AlphaFoldDB" id="D3AVI7"/>
<dbReference type="Pfam" id="PF01239">
    <property type="entry name" value="PPTA"/>
    <property type="match status" value="4"/>
</dbReference>
<dbReference type="PANTHER" id="PTHR11129">
    <property type="entry name" value="PROTEIN FARNESYLTRANSFERASE ALPHA SUBUNIT/RAB GERANYLGERANYL TRANSFERASE ALPHA SUBUNIT"/>
    <property type="match status" value="1"/>
</dbReference>
<dbReference type="SUPFAM" id="SSF48439">
    <property type="entry name" value="Protein prenylyltransferase"/>
    <property type="match status" value="1"/>
</dbReference>
<dbReference type="EMBL" id="ADBJ01000002">
    <property type="protein sequence ID" value="EFA86310.1"/>
    <property type="molecule type" value="Genomic_DNA"/>
</dbReference>
<name>D3AVI7_HETP5</name>
<organism evidence="5 6">
    <name type="scientific">Heterostelium pallidum (strain ATCC 26659 / Pp 5 / PN500)</name>
    <name type="common">Cellular slime mold</name>
    <name type="synonym">Polysphondylium pallidum</name>
    <dbReference type="NCBI Taxonomy" id="670386"/>
    <lineage>
        <taxon>Eukaryota</taxon>
        <taxon>Amoebozoa</taxon>
        <taxon>Evosea</taxon>
        <taxon>Eumycetozoa</taxon>
        <taxon>Dictyostelia</taxon>
        <taxon>Acytosteliales</taxon>
        <taxon>Acytosteliaceae</taxon>
        <taxon>Heterostelium</taxon>
    </lineage>
</organism>
<keyword evidence="2" id="KW-0637">Prenyltransferase</keyword>
<accession>D3AVI7</accession>
<dbReference type="InParanoid" id="D3AVI7"/>
<comment type="caution">
    <text evidence="5">The sequence shown here is derived from an EMBL/GenBank/DDBJ whole genome shotgun (WGS) entry which is preliminary data.</text>
</comment>
<evidence type="ECO:0000256" key="2">
    <source>
        <dbReference type="ARBA" id="ARBA00022602"/>
    </source>
</evidence>
<dbReference type="GO" id="GO:0008318">
    <property type="term" value="F:protein prenyltransferase activity"/>
    <property type="evidence" value="ECO:0007669"/>
    <property type="project" value="InterPro"/>
</dbReference>
<reference evidence="5 6" key="1">
    <citation type="journal article" date="2011" name="Genome Res.">
        <title>Phylogeny-wide analysis of social amoeba genomes highlights ancient origins for complex intercellular communication.</title>
        <authorList>
            <person name="Heidel A.J."/>
            <person name="Lawal H.M."/>
            <person name="Felder M."/>
            <person name="Schilde C."/>
            <person name="Helps N.R."/>
            <person name="Tunggal B."/>
            <person name="Rivero F."/>
            <person name="John U."/>
            <person name="Schleicher M."/>
            <person name="Eichinger L."/>
            <person name="Platzer M."/>
            <person name="Noegel A.A."/>
            <person name="Schaap P."/>
            <person name="Gloeckner G."/>
        </authorList>
    </citation>
    <scope>NUCLEOTIDE SEQUENCE [LARGE SCALE GENOMIC DNA]</scope>
    <source>
        <strain evidence="6">ATCC 26659 / Pp 5 / PN500</strain>
    </source>
</reference>
<dbReference type="STRING" id="670386.D3AVI7"/>
<dbReference type="PROSITE" id="PS51147">
    <property type="entry name" value="PFTA"/>
    <property type="match status" value="1"/>
</dbReference>
<dbReference type="GeneID" id="31355634"/>
<dbReference type="InterPro" id="IPR002088">
    <property type="entry name" value="Prenyl_trans_a"/>
</dbReference>
<evidence type="ECO:0000313" key="5">
    <source>
        <dbReference type="EMBL" id="EFA86310.1"/>
    </source>
</evidence>
<keyword evidence="4" id="KW-0677">Repeat</keyword>
<keyword evidence="6" id="KW-1185">Reference proteome</keyword>
<gene>
    <name evidence="5" type="ORF">PPL_00100</name>
</gene>
<dbReference type="PANTHER" id="PTHR11129:SF3">
    <property type="entry name" value="PROTEIN PRENYLTRANSFERASE ALPHA SUBUNIT REPEAT-CONTAINING PROTEIN 1"/>
    <property type="match status" value="1"/>
</dbReference>
<comment type="similarity">
    <text evidence="1">Belongs to the protein prenyltransferase subunit alpha family.</text>
</comment>
<evidence type="ECO:0000256" key="1">
    <source>
        <dbReference type="ARBA" id="ARBA00006734"/>
    </source>
</evidence>
<sequence>MSNLEEHLNKGKHLYEELNDIFRKYPNINELGLIVSTKEYEQNKEDVKSNSKSFVVVDTNLGVTYQSVTPLYHYCFKTLNQLMEQHSLKIIDDIFFRNLDPIIVQSVLNLTRTLLMINAENLTSLNLRKRFIQNGMLSHEMEIKFLNLVFTKHPKSGEAWCHRRWVLTDSPCWSALNLESEIAVCRRVAEIYPKNYYAWCHRMWCLNTQLSMANLLADLKRMDQWALRNVSDYCGFHHRFELLRQVYRLAAEGRCDWQSVIDLWSREFYMIDSLIKKYPGHETLWSHKRMCTTSWLVDIIGNDSSRNHLQQCQLVNAQLQLPTMEQQLFYCKSIHDDKESSYYTEQSTFAIRYSYWIIQRDIFIEHHTK</sequence>
<dbReference type="RefSeq" id="XP_020438415.1">
    <property type="nucleotide sequence ID" value="XM_020571141.1"/>
</dbReference>